<protein>
    <submittedName>
        <fullName evidence="2">YbjN domain-containing protein</fullName>
    </submittedName>
</protein>
<organism evidence="2 3">
    <name type="scientific">Streptomyces thermogriseus</name>
    <dbReference type="NCBI Taxonomy" id="75292"/>
    <lineage>
        <taxon>Bacteria</taxon>
        <taxon>Bacillati</taxon>
        <taxon>Actinomycetota</taxon>
        <taxon>Actinomycetes</taxon>
        <taxon>Kitasatosporales</taxon>
        <taxon>Streptomycetaceae</taxon>
        <taxon>Streptomyces</taxon>
    </lineage>
</organism>
<gene>
    <name evidence="2" type="ORF">GCM10009564_42040</name>
</gene>
<dbReference type="EMBL" id="BAAAHU010000049">
    <property type="protein sequence ID" value="GAA1013897.1"/>
    <property type="molecule type" value="Genomic_DNA"/>
</dbReference>
<feature type="region of interest" description="Disordered" evidence="1">
    <location>
        <begin position="1"/>
        <end position="73"/>
    </location>
</feature>
<sequence length="224" mass="25454">MREAKNTAVRVTGSCQPRADRGLWGLPPPSPDEGGWRDPYEGKNTVSIDPSSIPNFGGQPQPQPQGPAGPVVPDQDLVKQLLDQMELKYVVDDEGDLAAPWEHFRTYFMFRGEAEQQVFSVRTFYDRPHKIDEKPQLLEAIDDWNRRTLWPKVYTHTHDDGTVRLIGEAQMLIGMGVGLEHFVSSTVSWVRAAIEFDRWLVEQLGIEQEINNAERPENDGDDEE</sequence>
<name>A0ABP4DME2_9ACTN</name>
<evidence type="ECO:0000313" key="2">
    <source>
        <dbReference type="EMBL" id="GAA1013897.1"/>
    </source>
</evidence>
<dbReference type="Proteomes" id="UP001501072">
    <property type="component" value="Unassembled WGS sequence"/>
</dbReference>
<evidence type="ECO:0000313" key="3">
    <source>
        <dbReference type="Proteomes" id="UP001501072"/>
    </source>
</evidence>
<keyword evidence="3" id="KW-1185">Reference proteome</keyword>
<feature type="compositionally biased region" description="Polar residues" evidence="1">
    <location>
        <begin position="44"/>
        <end position="54"/>
    </location>
</feature>
<dbReference type="Pfam" id="PF10722">
    <property type="entry name" value="YbjN"/>
    <property type="match status" value="1"/>
</dbReference>
<evidence type="ECO:0000256" key="1">
    <source>
        <dbReference type="SAM" id="MobiDB-lite"/>
    </source>
</evidence>
<dbReference type="InterPro" id="IPR019660">
    <property type="entry name" value="Put_sensory_transdc_reg_YbjN"/>
</dbReference>
<reference evidence="3" key="1">
    <citation type="journal article" date="2019" name="Int. J. Syst. Evol. Microbiol.">
        <title>The Global Catalogue of Microorganisms (GCM) 10K type strain sequencing project: providing services to taxonomists for standard genome sequencing and annotation.</title>
        <authorList>
            <consortium name="The Broad Institute Genomics Platform"/>
            <consortium name="The Broad Institute Genome Sequencing Center for Infectious Disease"/>
            <person name="Wu L."/>
            <person name="Ma J."/>
        </authorList>
    </citation>
    <scope>NUCLEOTIDE SEQUENCE [LARGE SCALE GENOMIC DNA]</scope>
    <source>
        <strain evidence="3">JCM 11269</strain>
    </source>
</reference>
<accession>A0ABP4DME2</accession>
<proteinExistence type="predicted"/>
<comment type="caution">
    <text evidence="2">The sequence shown here is derived from an EMBL/GenBank/DDBJ whole genome shotgun (WGS) entry which is preliminary data.</text>
</comment>